<keyword evidence="1" id="KW-1133">Transmembrane helix</keyword>
<dbReference type="Proteomes" id="UP000606498">
    <property type="component" value="Unassembled WGS sequence"/>
</dbReference>
<comment type="caution">
    <text evidence="3">The sequence shown here is derived from an EMBL/GenBank/DDBJ whole genome shotgun (WGS) entry which is preliminary data.</text>
</comment>
<keyword evidence="1" id="KW-0812">Transmembrane</keyword>
<dbReference type="Gene3D" id="2.60.120.10">
    <property type="entry name" value="Jelly Rolls"/>
    <property type="match status" value="1"/>
</dbReference>
<feature type="domain" description="Quercetin 2,3-dioxygenase C-terminal cupin" evidence="2">
    <location>
        <begin position="33"/>
        <end position="103"/>
    </location>
</feature>
<keyword evidence="1" id="KW-0472">Membrane</keyword>
<dbReference type="SUPFAM" id="SSF51182">
    <property type="entry name" value="RmlC-like cupins"/>
    <property type="match status" value="1"/>
</dbReference>
<gene>
    <name evidence="3" type="ORF">GCM10011520_17750</name>
</gene>
<name>A0ABQ1T2M9_9GAMM</name>
<proteinExistence type="predicted"/>
<dbReference type="InterPro" id="IPR011051">
    <property type="entry name" value="RmlC_Cupin_sf"/>
</dbReference>
<dbReference type="Pfam" id="PF17954">
    <property type="entry name" value="Pirin_C_2"/>
    <property type="match status" value="1"/>
</dbReference>
<evidence type="ECO:0000313" key="3">
    <source>
        <dbReference type="EMBL" id="GGE77644.1"/>
    </source>
</evidence>
<dbReference type="EMBL" id="BMKO01000004">
    <property type="protein sequence ID" value="GGE77644.1"/>
    <property type="molecule type" value="Genomic_DNA"/>
</dbReference>
<organism evidence="3 4">
    <name type="scientific">Shewanella carassii</name>
    <dbReference type="NCBI Taxonomy" id="1987584"/>
    <lineage>
        <taxon>Bacteria</taxon>
        <taxon>Pseudomonadati</taxon>
        <taxon>Pseudomonadota</taxon>
        <taxon>Gammaproteobacteria</taxon>
        <taxon>Alteromonadales</taxon>
        <taxon>Shewanellaceae</taxon>
        <taxon>Shewanella</taxon>
    </lineage>
</organism>
<evidence type="ECO:0000256" key="1">
    <source>
        <dbReference type="SAM" id="Phobius"/>
    </source>
</evidence>
<evidence type="ECO:0000313" key="4">
    <source>
        <dbReference type="Proteomes" id="UP000606498"/>
    </source>
</evidence>
<accession>A0ABQ1T2M9</accession>
<feature type="transmembrane region" description="Helical" evidence="1">
    <location>
        <begin position="20"/>
        <end position="39"/>
    </location>
</feature>
<evidence type="ECO:0000259" key="2">
    <source>
        <dbReference type="Pfam" id="PF17954"/>
    </source>
</evidence>
<keyword evidence="4" id="KW-1185">Reference proteome</keyword>
<reference evidence="4" key="1">
    <citation type="journal article" date="2019" name="Int. J. Syst. Evol. Microbiol.">
        <title>The Global Catalogue of Microorganisms (GCM) 10K type strain sequencing project: providing services to taxonomists for standard genome sequencing and annotation.</title>
        <authorList>
            <consortium name="The Broad Institute Genomics Platform"/>
            <consortium name="The Broad Institute Genome Sequencing Center for Infectious Disease"/>
            <person name="Wu L."/>
            <person name="Ma J."/>
        </authorList>
    </citation>
    <scope>NUCLEOTIDE SEQUENCE [LARGE SCALE GENOMIC DNA]</scope>
    <source>
        <strain evidence="4">CGMCC 1.16033</strain>
    </source>
</reference>
<sequence length="104" mass="11344">MLMAIVTVHLDNGLFMSNNGYEFGLALLAATVSVAIYRLELTAAKQTSFKLAKGRNFYAQVVEGELQLAGETLQSGDGIHINEREEFAIKAGNKRIVALVFDLP</sequence>
<dbReference type="InterPro" id="IPR041602">
    <property type="entry name" value="Quercetinase_C"/>
</dbReference>
<protein>
    <recommendedName>
        <fullName evidence="2">Quercetin 2,3-dioxygenase C-terminal cupin domain-containing protein</fullName>
    </recommendedName>
</protein>
<dbReference type="InterPro" id="IPR014710">
    <property type="entry name" value="RmlC-like_jellyroll"/>
</dbReference>